<dbReference type="CDD" id="cd00156">
    <property type="entry name" value="REC"/>
    <property type="match status" value="1"/>
</dbReference>
<evidence type="ECO:0000313" key="10">
    <source>
        <dbReference type="Proteomes" id="UP000034681"/>
    </source>
</evidence>
<keyword evidence="2" id="KW-0902">Two-component regulatory system</keyword>
<keyword evidence="4" id="KW-0238">DNA-binding</keyword>
<dbReference type="PRINTS" id="PR00038">
    <property type="entry name" value="HTHLUXR"/>
</dbReference>
<dbReference type="GO" id="GO:0032993">
    <property type="term" value="C:protein-DNA complex"/>
    <property type="evidence" value="ECO:0007669"/>
    <property type="project" value="TreeGrafter"/>
</dbReference>
<dbReference type="InterPro" id="IPR016032">
    <property type="entry name" value="Sig_transdc_resp-reg_C-effctor"/>
</dbReference>
<protein>
    <recommendedName>
        <fullName evidence="11">LuxR family transcriptional regulator</fullName>
    </recommendedName>
</protein>
<dbReference type="Proteomes" id="UP000034681">
    <property type="component" value="Unassembled WGS sequence"/>
</dbReference>
<evidence type="ECO:0008006" key="11">
    <source>
        <dbReference type="Google" id="ProtNLM"/>
    </source>
</evidence>
<dbReference type="PANTHER" id="PTHR48111:SF1">
    <property type="entry name" value="TWO-COMPONENT RESPONSE REGULATOR ORR33"/>
    <property type="match status" value="1"/>
</dbReference>
<keyword evidence="10" id="KW-1185">Reference proteome</keyword>
<keyword evidence="3" id="KW-0805">Transcription regulation</keyword>
<evidence type="ECO:0000256" key="4">
    <source>
        <dbReference type="ARBA" id="ARBA00023125"/>
    </source>
</evidence>
<evidence type="ECO:0000256" key="6">
    <source>
        <dbReference type="PROSITE-ProRule" id="PRU00169"/>
    </source>
</evidence>
<evidence type="ECO:0000256" key="3">
    <source>
        <dbReference type="ARBA" id="ARBA00023015"/>
    </source>
</evidence>
<dbReference type="PANTHER" id="PTHR48111">
    <property type="entry name" value="REGULATOR OF RPOS"/>
    <property type="match status" value="1"/>
</dbReference>
<dbReference type="EMBL" id="AJTX02000004">
    <property type="protein sequence ID" value="KKJ00244.1"/>
    <property type="molecule type" value="Genomic_DNA"/>
</dbReference>
<comment type="caution">
    <text evidence="9">The sequence shown here is derived from an EMBL/GenBank/DDBJ whole genome shotgun (WGS) entry which is preliminary data.</text>
</comment>
<dbReference type="PROSITE" id="PS50043">
    <property type="entry name" value="HTH_LUXR_2"/>
    <property type="match status" value="1"/>
</dbReference>
<evidence type="ECO:0000256" key="5">
    <source>
        <dbReference type="ARBA" id="ARBA00023163"/>
    </source>
</evidence>
<dbReference type="InterPro" id="IPR039420">
    <property type="entry name" value="WalR-like"/>
</dbReference>
<dbReference type="GO" id="GO:0005829">
    <property type="term" value="C:cytosol"/>
    <property type="evidence" value="ECO:0007669"/>
    <property type="project" value="TreeGrafter"/>
</dbReference>
<dbReference type="SMART" id="SM00421">
    <property type="entry name" value="HTH_LUXR"/>
    <property type="match status" value="1"/>
</dbReference>
<dbReference type="GO" id="GO:0000976">
    <property type="term" value="F:transcription cis-regulatory region binding"/>
    <property type="evidence" value="ECO:0007669"/>
    <property type="project" value="TreeGrafter"/>
</dbReference>
<dbReference type="InterPro" id="IPR001789">
    <property type="entry name" value="Sig_transdc_resp-reg_receiver"/>
</dbReference>
<dbReference type="Gene3D" id="1.10.10.10">
    <property type="entry name" value="Winged helix-like DNA-binding domain superfamily/Winged helix DNA-binding domain"/>
    <property type="match status" value="1"/>
</dbReference>
<keyword evidence="5" id="KW-0804">Transcription</keyword>
<organism evidence="9 10">
    <name type="scientific">Prochlorothrix hollandica PCC 9006 = CALU 1027</name>
    <dbReference type="NCBI Taxonomy" id="317619"/>
    <lineage>
        <taxon>Bacteria</taxon>
        <taxon>Bacillati</taxon>
        <taxon>Cyanobacteriota</taxon>
        <taxon>Cyanophyceae</taxon>
        <taxon>Prochlorotrichales</taxon>
        <taxon>Prochlorotrichaceae</taxon>
        <taxon>Prochlorothrix</taxon>
    </lineage>
</organism>
<dbReference type="Pfam" id="PF00196">
    <property type="entry name" value="GerE"/>
    <property type="match status" value="1"/>
</dbReference>
<dbReference type="InterPro" id="IPR011006">
    <property type="entry name" value="CheY-like_superfamily"/>
</dbReference>
<dbReference type="SUPFAM" id="SSF52172">
    <property type="entry name" value="CheY-like"/>
    <property type="match status" value="1"/>
</dbReference>
<dbReference type="SMART" id="SM00448">
    <property type="entry name" value="REC"/>
    <property type="match status" value="1"/>
</dbReference>
<evidence type="ECO:0000259" key="7">
    <source>
        <dbReference type="PROSITE" id="PS50043"/>
    </source>
</evidence>
<sequence>MSTILLIDTENPDLKALADDLITHNYTVSVSSSGQEALQYLSHSHPDLILSEVELPDGNGLDLCRRIHSETQTHLIPFLFLSTEGDLETRIQSYGVGADDYLQKPVHLAELRAKIAAHMGRNERVRNFLVSLQVTKKRPKAPPTQVREPLPLTRSENKVFWEVAQGFTNRQIGDHLGISPRTVQTHITNMLNKLDVGNRAQLVRLAFEHGYMQSGQGSQPPRSYQDAD</sequence>
<feature type="domain" description="HTH luxR-type" evidence="7">
    <location>
        <begin position="145"/>
        <end position="210"/>
    </location>
</feature>
<dbReference type="OrthoDB" id="3821207at2"/>
<proteinExistence type="predicted"/>
<reference evidence="9" key="1">
    <citation type="submission" date="2012-04" db="EMBL/GenBank/DDBJ databases">
        <authorList>
            <person name="Borisov I.G."/>
            <person name="Ivanikova N.V."/>
            <person name="Pinevich A.V."/>
        </authorList>
    </citation>
    <scope>NUCLEOTIDE SEQUENCE</scope>
    <source>
        <strain evidence="9">CALU 1027</strain>
    </source>
</reference>
<comment type="caution">
    <text evidence="6">Lacks conserved residue(s) required for the propagation of feature annotation.</text>
</comment>
<keyword evidence="1" id="KW-0597">Phosphoprotein</keyword>
<gene>
    <name evidence="9" type="ORF">PROH_11160</name>
</gene>
<name>A0A0M2PZX0_PROHO</name>
<evidence type="ECO:0000313" key="9">
    <source>
        <dbReference type="EMBL" id="KKJ00244.1"/>
    </source>
</evidence>
<accession>A0A0M2PZX0</accession>
<dbReference type="AlphaFoldDB" id="A0A0M2PZX0"/>
<dbReference type="eggNOG" id="COG2197">
    <property type="taxonomic scope" value="Bacteria"/>
</dbReference>
<dbReference type="CDD" id="cd06170">
    <property type="entry name" value="LuxR_C_like"/>
    <property type="match status" value="1"/>
</dbReference>
<dbReference type="PROSITE" id="PS50110">
    <property type="entry name" value="RESPONSE_REGULATORY"/>
    <property type="match status" value="1"/>
</dbReference>
<dbReference type="Gene3D" id="3.40.50.2300">
    <property type="match status" value="1"/>
</dbReference>
<dbReference type="InterPro" id="IPR036388">
    <property type="entry name" value="WH-like_DNA-bd_sf"/>
</dbReference>
<dbReference type="GO" id="GO:0006355">
    <property type="term" value="P:regulation of DNA-templated transcription"/>
    <property type="evidence" value="ECO:0007669"/>
    <property type="project" value="InterPro"/>
</dbReference>
<dbReference type="PROSITE" id="PS00622">
    <property type="entry name" value="HTH_LUXR_1"/>
    <property type="match status" value="1"/>
</dbReference>
<dbReference type="SUPFAM" id="SSF46894">
    <property type="entry name" value="C-terminal effector domain of the bipartite response regulators"/>
    <property type="match status" value="1"/>
</dbReference>
<evidence type="ECO:0000256" key="1">
    <source>
        <dbReference type="ARBA" id="ARBA00022553"/>
    </source>
</evidence>
<dbReference type="InterPro" id="IPR000792">
    <property type="entry name" value="Tscrpt_reg_LuxR_C"/>
</dbReference>
<dbReference type="STRING" id="317619.GCA_000332315_01007"/>
<feature type="domain" description="Response regulatory" evidence="8">
    <location>
        <begin position="3"/>
        <end position="119"/>
    </location>
</feature>
<dbReference type="RefSeq" id="WP_017711609.1">
    <property type="nucleotide sequence ID" value="NZ_KB235933.1"/>
</dbReference>
<dbReference type="GO" id="GO:0000156">
    <property type="term" value="F:phosphorelay response regulator activity"/>
    <property type="evidence" value="ECO:0007669"/>
    <property type="project" value="TreeGrafter"/>
</dbReference>
<evidence type="ECO:0000259" key="8">
    <source>
        <dbReference type="PROSITE" id="PS50110"/>
    </source>
</evidence>
<evidence type="ECO:0000256" key="2">
    <source>
        <dbReference type="ARBA" id="ARBA00023012"/>
    </source>
</evidence>
<dbReference type="Pfam" id="PF00072">
    <property type="entry name" value="Response_reg"/>
    <property type="match status" value="1"/>
</dbReference>